<dbReference type="EMBL" id="BJYS01000045">
    <property type="protein sequence ID" value="GEO06850.1"/>
    <property type="molecule type" value="Genomic_DNA"/>
</dbReference>
<evidence type="ECO:0000313" key="1">
    <source>
        <dbReference type="EMBL" id="GEO06850.1"/>
    </source>
</evidence>
<sequence>MEKEIFFLFNPDAPEPVFPPKEKYRTTLRQTPAQKRTEKKVNSFKLRATICKVFSSTWWN</sequence>
<reference evidence="1 2" key="1">
    <citation type="submission" date="2019-07" db="EMBL/GenBank/DDBJ databases">
        <title>Whole genome shotgun sequence of Adhaeribacter aerolatus NBRC 106133.</title>
        <authorList>
            <person name="Hosoyama A."/>
            <person name="Uohara A."/>
            <person name="Ohji S."/>
            <person name="Ichikawa N."/>
        </authorList>
    </citation>
    <scope>NUCLEOTIDE SEQUENCE [LARGE SCALE GENOMIC DNA]</scope>
    <source>
        <strain evidence="1 2">NBRC 106133</strain>
    </source>
</reference>
<comment type="caution">
    <text evidence="1">The sequence shown here is derived from an EMBL/GenBank/DDBJ whole genome shotgun (WGS) entry which is preliminary data.</text>
</comment>
<dbReference type="RefSeq" id="WP_146903765.1">
    <property type="nucleotide sequence ID" value="NZ_BJYS01000045.1"/>
</dbReference>
<gene>
    <name evidence="1" type="ORF">AAE02nite_45140</name>
</gene>
<keyword evidence="2" id="KW-1185">Reference proteome</keyword>
<dbReference type="Proteomes" id="UP000321532">
    <property type="component" value="Unassembled WGS sequence"/>
</dbReference>
<name>A0A512B4H1_9BACT</name>
<accession>A0A512B4H1</accession>
<organism evidence="1 2">
    <name type="scientific">Adhaeribacter aerolatus</name>
    <dbReference type="NCBI Taxonomy" id="670289"/>
    <lineage>
        <taxon>Bacteria</taxon>
        <taxon>Pseudomonadati</taxon>
        <taxon>Bacteroidota</taxon>
        <taxon>Cytophagia</taxon>
        <taxon>Cytophagales</taxon>
        <taxon>Hymenobacteraceae</taxon>
        <taxon>Adhaeribacter</taxon>
    </lineage>
</organism>
<proteinExistence type="predicted"/>
<dbReference type="AlphaFoldDB" id="A0A512B4H1"/>
<protein>
    <submittedName>
        <fullName evidence="1">Uncharacterized protein</fullName>
    </submittedName>
</protein>
<evidence type="ECO:0000313" key="2">
    <source>
        <dbReference type="Proteomes" id="UP000321532"/>
    </source>
</evidence>